<dbReference type="InterPro" id="IPR012000">
    <property type="entry name" value="Thiamin_PyroP_enz_cen_dom"/>
</dbReference>
<gene>
    <name evidence="2" type="ORF">SAMN05444392_11361</name>
</gene>
<dbReference type="STRING" id="112248.SAMN05444392_11361"/>
<proteinExistence type="predicted"/>
<dbReference type="InterPro" id="IPR047211">
    <property type="entry name" value="POXB-like"/>
</dbReference>
<protein>
    <submittedName>
        <fullName evidence="2">Thiamine pyrophosphate enzyme, central domain</fullName>
    </submittedName>
</protein>
<name>A0A1M5AEG7_9BACL</name>
<evidence type="ECO:0000313" key="3">
    <source>
        <dbReference type="Proteomes" id="UP000184476"/>
    </source>
</evidence>
<dbReference type="Gene3D" id="3.40.50.1220">
    <property type="entry name" value="TPP-binding domain"/>
    <property type="match status" value="1"/>
</dbReference>
<dbReference type="AlphaFoldDB" id="A0A1M5AEG7"/>
<dbReference type="Proteomes" id="UP000184476">
    <property type="component" value="Unassembled WGS sequence"/>
</dbReference>
<feature type="domain" description="Thiamine pyrophosphate enzyme central" evidence="1">
    <location>
        <begin position="47"/>
        <end position="172"/>
    </location>
</feature>
<dbReference type="GO" id="GO:0030976">
    <property type="term" value="F:thiamine pyrophosphate binding"/>
    <property type="evidence" value="ECO:0007669"/>
    <property type="project" value="InterPro"/>
</dbReference>
<dbReference type="OrthoDB" id="4494979at2"/>
<evidence type="ECO:0000313" key="2">
    <source>
        <dbReference type="EMBL" id="SHF28567.1"/>
    </source>
</evidence>
<dbReference type="InterPro" id="IPR029035">
    <property type="entry name" value="DHS-like_NAD/FAD-binding_dom"/>
</dbReference>
<evidence type="ECO:0000259" key="1">
    <source>
        <dbReference type="Pfam" id="PF00205"/>
    </source>
</evidence>
<dbReference type="EMBL" id="FQVL01000013">
    <property type="protein sequence ID" value="SHF28567.1"/>
    <property type="molecule type" value="Genomic_DNA"/>
</dbReference>
<dbReference type="SUPFAM" id="SSF52467">
    <property type="entry name" value="DHS-like NAD/FAD-binding domain"/>
    <property type="match status" value="1"/>
</dbReference>
<organism evidence="2 3">
    <name type="scientific">Seinonella peptonophila</name>
    <dbReference type="NCBI Taxonomy" id="112248"/>
    <lineage>
        <taxon>Bacteria</taxon>
        <taxon>Bacillati</taxon>
        <taxon>Bacillota</taxon>
        <taxon>Bacilli</taxon>
        <taxon>Bacillales</taxon>
        <taxon>Thermoactinomycetaceae</taxon>
        <taxon>Seinonella</taxon>
    </lineage>
</organism>
<reference evidence="2 3" key="1">
    <citation type="submission" date="2016-11" db="EMBL/GenBank/DDBJ databases">
        <authorList>
            <person name="Jaros S."/>
            <person name="Januszkiewicz K."/>
            <person name="Wedrychowicz H."/>
        </authorList>
    </citation>
    <scope>NUCLEOTIDE SEQUENCE [LARGE SCALE GENOMIC DNA]</scope>
    <source>
        <strain evidence="2 3">DSM 44666</strain>
    </source>
</reference>
<dbReference type="GO" id="GO:0000287">
    <property type="term" value="F:magnesium ion binding"/>
    <property type="evidence" value="ECO:0007669"/>
    <property type="project" value="InterPro"/>
</dbReference>
<dbReference type="Pfam" id="PF00205">
    <property type="entry name" value="TPP_enzyme_M"/>
    <property type="match status" value="1"/>
</dbReference>
<keyword evidence="3" id="KW-1185">Reference proteome</keyword>
<sequence>MNLSLIEGTVTHLSVPQDLFSMMTSVQPYKQPLLVSKDIEMYNIETLKQVIQIMRTSKKPMIIAGIGARLADSNIEELVEQWGAGLVTSLGAKGMVSETSVHMLGGIGEGGNPHASNILKQADVVLMIGTTWWPEEYVPIHTRVIQIEKHQANIAKGVQVEIGVMGHPNTIVPILIDGLKDYTKNQD</sequence>
<dbReference type="RefSeq" id="WP_073156996.1">
    <property type="nucleotide sequence ID" value="NZ_FQVL01000013.1"/>
</dbReference>
<accession>A0A1M5AEG7</accession>
<dbReference type="PANTHER" id="PTHR42981:SF2">
    <property type="entry name" value="PYRUVATE DEHYDROGENASE [UBIQUINONE]"/>
    <property type="match status" value="1"/>
</dbReference>
<dbReference type="PANTHER" id="PTHR42981">
    <property type="entry name" value="PYRUVATE DEHYDROGENASE [UBIQUINONE]"/>
    <property type="match status" value="1"/>
</dbReference>